<accession>A0A4R1BTH4</accession>
<dbReference type="RefSeq" id="WP_131585761.1">
    <property type="nucleotide sequence ID" value="NZ_SJZJ01000038.1"/>
</dbReference>
<organism evidence="3 4">
    <name type="scientific">Nocardioides jejuensis</name>
    <dbReference type="NCBI Taxonomy" id="2502782"/>
    <lineage>
        <taxon>Bacteria</taxon>
        <taxon>Bacillati</taxon>
        <taxon>Actinomycetota</taxon>
        <taxon>Actinomycetes</taxon>
        <taxon>Propionibacteriales</taxon>
        <taxon>Nocardioidaceae</taxon>
        <taxon>Nocardioides</taxon>
    </lineage>
</organism>
<sequence length="144" mass="15127">MIGHVGARVGALVDGQLPREEAERLWHHVHGCRRCSARVEREGWVKMQLAGLASSWPESAPLGLRAGLADTPAYGVPLPALSHSSDHRGLLTVAALGAGSLGAAMIGVIALQVADHPADRRPPVATSLQTRIADPSTGRTRTEP</sequence>
<gene>
    <name evidence="3" type="ORF">EPD65_15605</name>
</gene>
<name>A0A4R1BTH4_9ACTN</name>
<evidence type="ECO:0008006" key="5">
    <source>
        <dbReference type="Google" id="ProtNLM"/>
    </source>
</evidence>
<keyword evidence="2" id="KW-0812">Transmembrane</keyword>
<comment type="caution">
    <text evidence="3">The sequence shown here is derived from an EMBL/GenBank/DDBJ whole genome shotgun (WGS) entry which is preliminary data.</text>
</comment>
<keyword evidence="2" id="KW-1133">Transmembrane helix</keyword>
<feature type="region of interest" description="Disordered" evidence="1">
    <location>
        <begin position="119"/>
        <end position="144"/>
    </location>
</feature>
<keyword evidence="4" id="KW-1185">Reference proteome</keyword>
<dbReference type="OrthoDB" id="3743969at2"/>
<feature type="transmembrane region" description="Helical" evidence="2">
    <location>
        <begin position="89"/>
        <end position="111"/>
    </location>
</feature>
<reference evidence="3 4" key="1">
    <citation type="submission" date="2019-03" db="EMBL/GenBank/DDBJ databases">
        <authorList>
            <person name="Kim M.K.M."/>
        </authorList>
    </citation>
    <scope>NUCLEOTIDE SEQUENCE [LARGE SCALE GENOMIC DNA]</scope>
    <source>
        <strain evidence="3 4">18JY15-6</strain>
    </source>
</reference>
<keyword evidence="2" id="KW-0472">Membrane</keyword>
<proteinExistence type="predicted"/>
<dbReference type="EMBL" id="SJZJ01000038">
    <property type="protein sequence ID" value="TCJ21179.1"/>
    <property type="molecule type" value="Genomic_DNA"/>
</dbReference>
<dbReference type="AlphaFoldDB" id="A0A4R1BTH4"/>
<evidence type="ECO:0000313" key="3">
    <source>
        <dbReference type="EMBL" id="TCJ21179.1"/>
    </source>
</evidence>
<dbReference type="Proteomes" id="UP000295453">
    <property type="component" value="Unassembled WGS sequence"/>
</dbReference>
<evidence type="ECO:0000256" key="1">
    <source>
        <dbReference type="SAM" id="MobiDB-lite"/>
    </source>
</evidence>
<evidence type="ECO:0000313" key="4">
    <source>
        <dbReference type="Proteomes" id="UP000295453"/>
    </source>
</evidence>
<protein>
    <recommendedName>
        <fullName evidence="5">Zf-HC2 domain-containing protein</fullName>
    </recommendedName>
</protein>
<evidence type="ECO:0000256" key="2">
    <source>
        <dbReference type="SAM" id="Phobius"/>
    </source>
</evidence>